<evidence type="ECO:0000313" key="2">
    <source>
        <dbReference type="Proteomes" id="UP000233293"/>
    </source>
</evidence>
<sequence length="89" mass="10264">MKYQYHVTISEVSPEKEGGGNVEFDFPSHDNLLEIIEKMNKKNFFSEDEVRAFCVGLKLFSGVMLAHRDHPLFADFSQSFGLFMKKLKS</sequence>
<organism evidence="1 2">
    <name type="scientific">Telmatospirillum siberiense</name>
    <dbReference type="NCBI Taxonomy" id="382514"/>
    <lineage>
        <taxon>Bacteria</taxon>
        <taxon>Pseudomonadati</taxon>
        <taxon>Pseudomonadota</taxon>
        <taxon>Alphaproteobacteria</taxon>
        <taxon>Rhodospirillales</taxon>
        <taxon>Rhodospirillaceae</taxon>
        <taxon>Telmatospirillum</taxon>
    </lineage>
</organism>
<proteinExistence type="predicted"/>
<dbReference type="RefSeq" id="WP_101250351.1">
    <property type="nucleotide sequence ID" value="NZ_PIUM01000008.1"/>
</dbReference>
<dbReference type="InterPro" id="IPR038194">
    <property type="entry name" value="DUF3861_sf"/>
</dbReference>
<keyword evidence="2" id="KW-1185">Reference proteome</keyword>
<dbReference type="OrthoDB" id="119700at2"/>
<comment type="caution">
    <text evidence="1">The sequence shown here is derived from an EMBL/GenBank/DDBJ whole genome shotgun (WGS) entry which is preliminary data.</text>
</comment>
<reference evidence="2" key="1">
    <citation type="submission" date="2017-12" db="EMBL/GenBank/DDBJ databases">
        <title>Draft genome sequence of Telmatospirillum siberiense 26-4b1T, an acidotolerant peatland alphaproteobacterium potentially involved in sulfur cycling.</title>
        <authorList>
            <person name="Hausmann B."/>
            <person name="Pjevac P."/>
            <person name="Schreck K."/>
            <person name="Herbold C.W."/>
            <person name="Daims H."/>
            <person name="Wagner M."/>
            <person name="Pester M."/>
            <person name="Loy A."/>
        </authorList>
    </citation>
    <scope>NUCLEOTIDE SEQUENCE [LARGE SCALE GENOMIC DNA]</scope>
    <source>
        <strain evidence="2">26-4b1</strain>
    </source>
</reference>
<dbReference type="Proteomes" id="UP000233293">
    <property type="component" value="Unassembled WGS sequence"/>
</dbReference>
<name>A0A2N3PWP9_9PROT</name>
<dbReference type="AlphaFoldDB" id="A0A2N3PWP9"/>
<protein>
    <submittedName>
        <fullName evidence="1">DUF3861 domain-containing protein</fullName>
    </submittedName>
</protein>
<gene>
    <name evidence="1" type="ORF">CWS72_09465</name>
</gene>
<dbReference type="Gene3D" id="3.10.20.850">
    <property type="entry name" value="Protein of unknown function DUF3861"/>
    <property type="match status" value="1"/>
</dbReference>
<dbReference type="EMBL" id="PIUM01000008">
    <property type="protein sequence ID" value="PKU24808.1"/>
    <property type="molecule type" value="Genomic_DNA"/>
</dbReference>
<accession>A0A2N3PWP9</accession>
<evidence type="ECO:0000313" key="1">
    <source>
        <dbReference type="EMBL" id="PKU24808.1"/>
    </source>
</evidence>
<dbReference type="Pfam" id="PF12977">
    <property type="entry name" value="DUF3861"/>
    <property type="match status" value="1"/>
</dbReference>
<dbReference type="InterPro" id="IPR024476">
    <property type="entry name" value="DUF3861"/>
</dbReference>